<dbReference type="Pfam" id="PF14129">
    <property type="entry name" value="DUF4296"/>
    <property type="match status" value="1"/>
</dbReference>
<dbReference type="InterPro" id="IPR025381">
    <property type="entry name" value="DUF4296"/>
</dbReference>
<dbReference type="OrthoDB" id="981921at2"/>
<sequence length="109" mass="12344">MIPQPKMVRILADIHTVEALIEQHVSYPDTALMVFNKEQADILEKHGVKQEEFKATYDYYLNHIAEMDKLYEIVVDTLSVRESKEQAAQGIQPQEQDPAPAGPVPPTVN</sequence>
<evidence type="ECO:0000256" key="1">
    <source>
        <dbReference type="SAM" id="MobiDB-lite"/>
    </source>
</evidence>
<dbReference type="RefSeq" id="WP_115563909.1">
    <property type="nucleotide sequence ID" value="NZ_QRGR01000003.1"/>
</dbReference>
<feature type="region of interest" description="Disordered" evidence="1">
    <location>
        <begin position="84"/>
        <end position="109"/>
    </location>
</feature>
<evidence type="ECO:0000313" key="3">
    <source>
        <dbReference type="EMBL" id="RDV16634.1"/>
    </source>
</evidence>
<evidence type="ECO:0000313" key="4">
    <source>
        <dbReference type="Proteomes" id="UP000256708"/>
    </source>
</evidence>
<accession>A0A3D8LHB9</accession>
<name>A0A3D8LHB9_9BACT</name>
<keyword evidence="4" id="KW-1185">Reference proteome</keyword>
<dbReference type="EMBL" id="QRGR01000003">
    <property type="protein sequence ID" value="RDV16634.1"/>
    <property type="molecule type" value="Genomic_DNA"/>
</dbReference>
<feature type="domain" description="DUF4296" evidence="2">
    <location>
        <begin position="1"/>
        <end position="83"/>
    </location>
</feature>
<comment type="caution">
    <text evidence="3">The sequence shown here is derived from an EMBL/GenBank/DDBJ whole genome shotgun (WGS) entry which is preliminary data.</text>
</comment>
<evidence type="ECO:0000259" key="2">
    <source>
        <dbReference type="Pfam" id="PF14129"/>
    </source>
</evidence>
<organism evidence="3 4">
    <name type="scientific">Pontibacter diazotrophicus</name>
    <dbReference type="NCBI Taxonomy" id="1400979"/>
    <lineage>
        <taxon>Bacteria</taxon>
        <taxon>Pseudomonadati</taxon>
        <taxon>Bacteroidota</taxon>
        <taxon>Cytophagia</taxon>
        <taxon>Cytophagales</taxon>
        <taxon>Hymenobacteraceae</taxon>
        <taxon>Pontibacter</taxon>
    </lineage>
</organism>
<protein>
    <submittedName>
        <fullName evidence="3">DUF4296 domain-containing protein</fullName>
    </submittedName>
</protein>
<proteinExistence type="predicted"/>
<dbReference type="AlphaFoldDB" id="A0A3D8LHB9"/>
<gene>
    <name evidence="3" type="ORF">DXT99_02290</name>
</gene>
<dbReference type="Proteomes" id="UP000256708">
    <property type="component" value="Unassembled WGS sequence"/>
</dbReference>
<feature type="compositionally biased region" description="Pro residues" evidence="1">
    <location>
        <begin position="100"/>
        <end position="109"/>
    </location>
</feature>
<reference evidence="4" key="1">
    <citation type="submission" date="2018-08" db="EMBL/GenBank/DDBJ databases">
        <authorList>
            <person name="Liu Z.-W."/>
            <person name="Du Z.-J."/>
        </authorList>
    </citation>
    <scope>NUCLEOTIDE SEQUENCE [LARGE SCALE GENOMIC DNA]</scope>
    <source>
        <strain evidence="4">H4X</strain>
    </source>
</reference>